<name>A0A9N9ZMS8_9HYPO</name>
<sequence>MADALKTVDGVGLGRPATHEFDLPAKILTGSASGAIDVLIREDEFGKAIMAAGLQLRLVGNNKQPLDLSHSGHMKVLDDAIAKWSSGAVRYGDLDAFGIELNPYGTPYQHLV</sequence>
<dbReference type="EMBL" id="CABFOC020000082">
    <property type="protein sequence ID" value="CAH0058302.1"/>
    <property type="molecule type" value="Genomic_DNA"/>
</dbReference>
<protein>
    <submittedName>
        <fullName evidence="1">Uncharacterized protein</fullName>
    </submittedName>
</protein>
<dbReference type="OrthoDB" id="1663137at2759"/>
<dbReference type="AlphaFoldDB" id="A0A9N9ZMS8"/>
<comment type="caution">
    <text evidence="1">The sequence shown here is derived from an EMBL/GenBank/DDBJ whole genome shotgun (WGS) entry which is preliminary data.</text>
</comment>
<organism evidence="1 2">
    <name type="scientific">Clonostachys solani</name>
    <dbReference type="NCBI Taxonomy" id="160281"/>
    <lineage>
        <taxon>Eukaryota</taxon>
        <taxon>Fungi</taxon>
        <taxon>Dikarya</taxon>
        <taxon>Ascomycota</taxon>
        <taxon>Pezizomycotina</taxon>
        <taxon>Sordariomycetes</taxon>
        <taxon>Hypocreomycetidae</taxon>
        <taxon>Hypocreales</taxon>
        <taxon>Bionectriaceae</taxon>
        <taxon>Clonostachys</taxon>
    </lineage>
</organism>
<dbReference type="Proteomes" id="UP000775872">
    <property type="component" value="Unassembled WGS sequence"/>
</dbReference>
<evidence type="ECO:0000313" key="1">
    <source>
        <dbReference type="EMBL" id="CAH0058302.1"/>
    </source>
</evidence>
<gene>
    <name evidence="1" type="ORF">CSOL1703_00008781</name>
</gene>
<reference evidence="1 2" key="2">
    <citation type="submission" date="2021-10" db="EMBL/GenBank/DDBJ databases">
        <authorList>
            <person name="Piombo E."/>
        </authorList>
    </citation>
    <scope>NUCLEOTIDE SEQUENCE [LARGE SCALE GENOMIC DNA]</scope>
</reference>
<proteinExistence type="predicted"/>
<accession>A0A9N9ZMS8</accession>
<reference evidence="2" key="1">
    <citation type="submission" date="2019-06" db="EMBL/GenBank/DDBJ databases">
        <authorList>
            <person name="Broberg M."/>
        </authorList>
    </citation>
    <scope>NUCLEOTIDE SEQUENCE [LARGE SCALE GENOMIC DNA]</scope>
</reference>
<evidence type="ECO:0000313" key="2">
    <source>
        <dbReference type="Proteomes" id="UP000775872"/>
    </source>
</evidence>
<keyword evidence="2" id="KW-1185">Reference proteome</keyword>